<dbReference type="GO" id="GO:0000156">
    <property type="term" value="F:phosphorelay response regulator activity"/>
    <property type="evidence" value="ECO:0007669"/>
    <property type="project" value="InterPro"/>
</dbReference>
<evidence type="ECO:0000259" key="4">
    <source>
        <dbReference type="PROSITE" id="PS50110"/>
    </source>
</evidence>
<evidence type="ECO:0000313" key="7">
    <source>
        <dbReference type="Proteomes" id="UP000515847"/>
    </source>
</evidence>
<dbReference type="AlphaFoldDB" id="A0A7G6E2V8"/>
<evidence type="ECO:0000256" key="1">
    <source>
        <dbReference type="ARBA" id="ARBA00018672"/>
    </source>
</evidence>
<evidence type="ECO:0000256" key="3">
    <source>
        <dbReference type="PROSITE-ProRule" id="PRU00169"/>
    </source>
</evidence>
<accession>A0A7G6E2V8</accession>
<dbReference type="PROSITE" id="PS50930">
    <property type="entry name" value="HTH_LYTTR"/>
    <property type="match status" value="1"/>
</dbReference>
<dbReference type="PANTHER" id="PTHR37299">
    <property type="entry name" value="TRANSCRIPTIONAL REGULATOR-RELATED"/>
    <property type="match status" value="1"/>
</dbReference>
<dbReference type="PANTHER" id="PTHR37299:SF1">
    <property type="entry name" value="STAGE 0 SPORULATION PROTEIN A HOMOLOG"/>
    <property type="match status" value="1"/>
</dbReference>
<organism evidence="6 7">
    <name type="scientific">Thermanaerosceptrum fracticalcis</name>
    <dbReference type="NCBI Taxonomy" id="1712410"/>
    <lineage>
        <taxon>Bacteria</taxon>
        <taxon>Bacillati</taxon>
        <taxon>Bacillota</taxon>
        <taxon>Clostridia</taxon>
        <taxon>Eubacteriales</taxon>
        <taxon>Peptococcaceae</taxon>
        <taxon>Thermanaerosceptrum</taxon>
    </lineage>
</organism>
<dbReference type="EMBL" id="CP045798">
    <property type="protein sequence ID" value="QNB46412.1"/>
    <property type="molecule type" value="Genomic_DNA"/>
</dbReference>
<dbReference type="InterPro" id="IPR046947">
    <property type="entry name" value="LytR-like"/>
</dbReference>
<dbReference type="Pfam" id="PF00072">
    <property type="entry name" value="Response_reg"/>
    <property type="match status" value="1"/>
</dbReference>
<dbReference type="InterPro" id="IPR011006">
    <property type="entry name" value="CheY-like_superfamily"/>
</dbReference>
<dbReference type="SMART" id="SM00448">
    <property type="entry name" value="REC"/>
    <property type="match status" value="1"/>
</dbReference>
<feature type="modified residue" description="4-aspartylphosphate" evidence="3">
    <location>
        <position position="55"/>
    </location>
</feature>
<dbReference type="Gene3D" id="2.40.50.1020">
    <property type="entry name" value="LytTr DNA-binding domain"/>
    <property type="match status" value="1"/>
</dbReference>
<keyword evidence="7" id="KW-1185">Reference proteome</keyword>
<sequence>MPLRILIIDDEEYICDDLNHILQKFKDVLVMGQYHDGDSGLEAIKLFKPDIVFLDIKMPGLNGIEIGRHIQGSCFYKPYIIYVTAYDQFALDAFKVDAIDYLLKPLTQEDIEKVLEKARVFHASREALCQVPQKTAAAKPVYPGLCRISGQLEGKTHLLDPTRILMAYARDRQVFIYADGKEYLSSQSLQELEKILEHQMFFRCHRNYLVNLLRIKEVIPWFNGSYLLVMDEKKFEISVSRKRVKLLKQIFNLPQG</sequence>
<dbReference type="Gene3D" id="3.40.50.2300">
    <property type="match status" value="1"/>
</dbReference>
<dbReference type="PROSITE" id="PS50110">
    <property type="entry name" value="RESPONSE_REGULATORY"/>
    <property type="match status" value="1"/>
</dbReference>
<dbReference type="RefSeq" id="WP_034424250.1">
    <property type="nucleotide sequence ID" value="NZ_CP045798.1"/>
</dbReference>
<dbReference type="GO" id="GO:0003677">
    <property type="term" value="F:DNA binding"/>
    <property type="evidence" value="ECO:0007669"/>
    <property type="project" value="InterPro"/>
</dbReference>
<name>A0A7G6E2V8_THEFR</name>
<evidence type="ECO:0000313" key="6">
    <source>
        <dbReference type="EMBL" id="QNB46412.1"/>
    </source>
</evidence>
<dbReference type="SUPFAM" id="SSF52172">
    <property type="entry name" value="CheY-like"/>
    <property type="match status" value="1"/>
</dbReference>
<comment type="function">
    <text evidence="2">May play the central regulatory role in sporulation. It may be an element of the effector pathway responsible for the activation of sporulation genes in response to nutritional stress. Spo0A may act in concert with spo0H (a sigma factor) to control the expression of some genes that are critical to the sporulation process.</text>
</comment>
<proteinExistence type="predicted"/>
<evidence type="ECO:0000256" key="2">
    <source>
        <dbReference type="ARBA" id="ARBA00024867"/>
    </source>
</evidence>
<keyword evidence="3" id="KW-0597">Phosphoprotein</keyword>
<dbReference type="KEGG" id="tfr:BR63_08860"/>
<protein>
    <recommendedName>
        <fullName evidence="1">Stage 0 sporulation protein A homolog</fullName>
    </recommendedName>
</protein>
<dbReference type="InterPro" id="IPR001789">
    <property type="entry name" value="Sig_transdc_resp-reg_receiver"/>
</dbReference>
<dbReference type="Pfam" id="PF04397">
    <property type="entry name" value="LytTR"/>
    <property type="match status" value="1"/>
</dbReference>
<feature type="domain" description="HTH LytTR-type" evidence="5">
    <location>
        <begin position="148"/>
        <end position="253"/>
    </location>
</feature>
<feature type="domain" description="Response regulatory" evidence="4">
    <location>
        <begin position="4"/>
        <end position="119"/>
    </location>
</feature>
<gene>
    <name evidence="6" type="ORF">BR63_08860</name>
</gene>
<dbReference type="OrthoDB" id="9809318at2"/>
<evidence type="ECO:0000259" key="5">
    <source>
        <dbReference type="PROSITE" id="PS50930"/>
    </source>
</evidence>
<dbReference type="Proteomes" id="UP000515847">
    <property type="component" value="Chromosome"/>
</dbReference>
<dbReference type="InterPro" id="IPR007492">
    <property type="entry name" value="LytTR_DNA-bd_dom"/>
</dbReference>
<dbReference type="SMART" id="SM00850">
    <property type="entry name" value="LytTR"/>
    <property type="match status" value="1"/>
</dbReference>
<reference evidence="6 7" key="1">
    <citation type="journal article" date="2019" name="Front. Microbiol.">
        <title>Thermoanaerosceptrum fracticalcis gen. nov. sp. nov., a Novel Fumarate-Fermenting Microorganism From a Deep Fractured Carbonate Aquifer of the US Great Basin.</title>
        <authorList>
            <person name="Hamilton-Brehm S.D."/>
            <person name="Stewart L.E."/>
            <person name="Zavarin M."/>
            <person name="Caldwell M."/>
            <person name="Lawson P.A."/>
            <person name="Onstott T.C."/>
            <person name="Grzymski J."/>
            <person name="Neveux I."/>
            <person name="Lollar B.S."/>
            <person name="Russell C.E."/>
            <person name="Moser D.P."/>
        </authorList>
    </citation>
    <scope>NUCLEOTIDE SEQUENCE [LARGE SCALE GENOMIC DNA]</scope>
    <source>
        <strain evidence="6 7">DRI-13</strain>
    </source>
</reference>